<dbReference type="GO" id="GO:0051537">
    <property type="term" value="F:2 iron, 2 sulfur cluster binding"/>
    <property type="evidence" value="ECO:0007669"/>
    <property type="project" value="UniProtKB-KW"/>
</dbReference>
<evidence type="ECO:0000256" key="6">
    <source>
        <dbReference type="ARBA" id="ARBA00034078"/>
    </source>
</evidence>
<sequence>MPMIRYVQADGRAIDADVPLGSSVMQGAVDHFVEGIAAECGGSCSCATCEVSVDAAWLEAVGEACEIERDMLCAAGAAVGARRLACQIEVTDALDGLVVAVPQA</sequence>
<dbReference type="STRING" id="1777144.AWB83_04224"/>
<dbReference type="GO" id="GO:0005829">
    <property type="term" value="C:cytosol"/>
    <property type="evidence" value="ECO:0007669"/>
    <property type="project" value="TreeGrafter"/>
</dbReference>
<proteinExistence type="inferred from homology"/>
<dbReference type="AlphaFoldDB" id="A0A158CD05"/>
<evidence type="ECO:0000256" key="3">
    <source>
        <dbReference type="ARBA" id="ARBA00022723"/>
    </source>
</evidence>
<evidence type="ECO:0000256" key="1">
    <source>
        <dbReference type="ARBA" id="ARBA00010914"/>
    </source>
</evidence>
<evidence type="ECO:0000256" key="2">
    <source>
        <dbReference type="ARBA" id="ARBA00022714"/>
    </source>
</evidence>
<keyword evidence="5" id="KW-0411">Iron-sulfur</keyword>
<evidence type="ECO:0000313" key="8">
    <source>
        <dbReference type="EMBL" id="SAK80174.1"/>
    </source>
</evidence>
<accession>A0A158CD05</accession>
<evidence type="ECO:0000256" key="4">
    <source>
        <dbReference type="ARBA" id="ARBA00023004"/>
    </source>
</evidence>
<dbReference type="Proteomes" id="UP000054978">
    <property type="component" value="Unassembled WGS sequence"/>
</dbReference>
<feature type="domain" description="2Fe-2S ferredoxin-type" evidence="7">
    <location>
        <begin position="2"/>
        <end position="104"/>
    </location>
</feature>
<evidence type="ECO:0000313" key="9">
    <source>
        <dbReference type="Proteomes" id="UP000054978"/>
    </source>
</evidence>
<evidence type="ECO:0000259" key="7">
    <source>
        <dbReference type="PROSITE" id="PS51085"/>
    </source>
</evidence>
<dbReference type="PANTHER" id="PTHR23426:SF65">
    <property type="entry name" value="FERREDOXIN-2, MITOCHONDRIAL"/>
    <property type="match status" value="1"/>
</dbReference>
<keyword evidence="9" id="KW-1185">Reference proteome</keyword>
<dbReference type="PROSITE" id="PS51085">
    <property type="entry name" value="2FE2S_FER_2"/>
    <property type="match status" value="1"/>
</dbReference>
<dbReference type="EMBL" id="FCOB02000020">
    <property type="protein sequence ID" value="SAK80174.1"/>
    <property type="molecule type" value="Genomic_DNA"/>
</dbReference>
<dbReference type="Gene3D" id="3.10.20.30">
    <property type="match status" value="1"/>
</dbReference>
<comment type="caution">
    <text evidence="8">The sequence shown here is derived from an EMBL/GenBank/DDBJ whole genome shotgun (WGS) entry which is preliminary data.</text>
</comment>
<protein>
    <submittedName>
        <fullName evidence="8">Rhodocoxin</fullName>
    </submittedName>
</protein>
<keyword evidence="2" id="KW-0001">2Fe-2S</keyword>
<name>A0A158CD05_9BURK</name>
<dbReference type="InterPro" id="IPR012675">
    <property type="entry name" value="Beta-grasp_dom_sf"/>
</dbReference>
<gene>
    <name evidence="8" type="primary">thcC</name>
    <name evidence="8" type="ORF">AWB83_04224</name>
</gene>
<dbReference type="InterPro" id="IPR001041">
    <property type="entry name" value="2Fe-2S_ferredoxin-type"/>
</dbReference>
<dbReference type="PANTHER" id="PTHR23426">
    <property type="entry name" value="FERREDOXIN/ADRENODOXIN"/>
    <property type="match status" value="1"/>
</dbReference>
<dbReference type="InterPro" id="IPR036010">
    <property type="entry name" value="2Fe-2S_ferredoxin-like_sf"/>
</dbReference>
<reference evidence="8" key="1">
    <citation type="submission" date="2016-01" db="EMBL/GenBank/DDBJ databases">
        <authorList>
            <person name="Peeters C."/>
        </authorList>
    </citation>
    <scope>NUCLEOTIDE SEQUENCE [LARGE SCALE GENOMIC DNA]</scope>
    <source>
        <strain evidence="8">LMG 29326</strain>
    </source>
</reference>
<dbReference type="OrthoDB" id="9799640at2"/>
<dbReference type="GO" id="GO:0140647">
    <property type="term" value="P:P450-containing electron transport chain"/>
    <property type="evidence" value="ECO:0007669"/>
    <property type="project" value="InterPro"/>
</dbReference>
<dbReference type="SUPFAM" id="SSF54292">
    <property type="entry name" value="2Fe-2S ferredoxin-like"/>
    <property type="match status" value="1"/>
</dbReference>
<dbReference type="GO" id="GO:0046872">
    <property type="term" value="F:metal ion binding"/>
    <property type="evidence" value="ECO:0007669"/>
    <property type="project" value="UniProtKB-KW"/>
</dbReference>
<evidence type="ECO:0000256" key="5">
    <source>
        <dbReference type="ARBA" id="ARBA00023014"/>
    </source>
</evidence>
<dbReference type="InterPro" id="IPR001055">
    <property type="entry name" value="Adrenodoxin-like"/>
</dbReference>
<comment type="similarity">
    <text evidence="1">Belongs to the adrenodoxin/putidaredoxin family.</text>
</comment>
<keyword evidence="4" id="KW-0408">Iron</keyword>
<dbReference type="RefSeq" id="WP_087047602.1">
    <property type="nucleotide sequence ID" value="NZ_FCOB02000020.1"/>
</dbReference>
<organism evidence="8 9">
    <name type="scientific">Caballeronia ptereochthonis</name>
    <dbReference type="NCBI Taxonomy" id="1777144"/>
    <lineage>
        <taxon>Bacteria</taxon>
        <taxon>Pseudomonadati</taxon>
        <taxon>Pseudomonadota</taxon>
        <taxon>Betaproteobacteria</taxon>
        <taxon>Burkholderiales</taxon>
        <taxon>Burkholderiaceae</taxon>
        <taxon>Caballeronia</taxon>
    </lineage>
</organism>
<keyword evidence="3" id="KW-0479">Metal-binding</keyword>
<comment type="cofactor">
    <cofactor evidence="6">
        <name>[2Fe-2S] cluster</name>
        <dbReference type="ChEBI" id="CHEBI:190135"/>
    </cofactor>
</comment>
<dbReference type="GO" id="GO:0009055">
    <property type="term" value="F:electron transfer activity"/>
    <property type="evidence" value="ECO:0007669"/>
    <property type="project" value="TreeGrafter"/>
</dbReference>